<reference evidence="3" key="1">
    <citation type="journal article" date="2014" name="Nat. Commun.">
        <title>The emerging biofuel crop Camelina sativa retains a highly undifferentiated hexaploid genome structure.</title>
        <authorList>
            <person name="Kagale S."/>
            <person name="Koh C."/>
            <person name="Nixon J."/>
            <person name="Bollina V."/>
            <person name="Clarke W.E."/>
            <person name="Tuteja R."/>
            <person name="Spillane C."/>
            <person name="Robinson S.J."/>
            <person name="Links M.G."/>
            <person name="Clarke C."/>
            <person name="Higgins E.E."/>
            <person name="Huebert T."/>
            <person name="Sharpe A.G."/>
            <person name="Parkin I.A."/>
        </authorList>
    </citation>
    <scope>NUCLEOTIDE SEQUENCE [LARGE SCALE GENOMIC DNA]</scope>
    <source>
        <strain evidence="3">cv. DH55</strain>
    </source>
</reference>
<feature type="compositionally biased region" description="Basic and acidic residues" evidence="1">
    <location>
        <begin position="369"/>
        <end position="381"/>
    </location>
</feature>
<evidence type="ECO:0000259" key="2">
    <source>
        <dbReference type="Pfam" id="PF14111"/>
    </source>
</evidence>
<evidence type="ECO:0000256" key="1">
    <source>
        <dbReference type="SAM" id="MobiDB-lite"/>
    </source>
</evidence>
<gene>
    <name evidence="4" type="primary">LOC104748652</name>
</gene>
<dbReference type="PANTHER" id="PTHR31286:SF148">
    <property type="entry name" value="DUF4283 DOMAIN-CONTAINING PROTEIN"/>
    <property type="match status" value="1"/>
</dbReference>
<name>A0ABM0WBE3_CAMSA</name>
<dbReference type="Pfam" id="PF14111">
    <property type="entry name" value="DUF4283"/>
    <property type="match status" value="1"/>
</dbReference>
<dbReference type="InterPro" id="IPR040256">
    <property type="entry name" value="At4g02000-like"/>
</dbReference>
<reference evidence="4" key="2">
    <citation type="submission" date="2025-08" db="UniProtKB">
        <authorList>
            <consortium name="RefSeq"/>
        </authorList>
    </citation>
    <scope>IDENTIFICATION</scope>
    <source>
        <tissue evidence="4">Leaf</tissue>
    </source>
</reference>
<evidence type="ECO:0000313" key="3">
    <source>
        <dbReference type="Proteomes" id="UP000694864"/>
    </source>
</evidence>
<feature type="region of interest" description="Disordered" evidence="1">
    <location>
        <begin position="348"/>
        <end position="394"/>
    </location>
</feature>
<feature type="compositionally biased region" description="Acidic residues" evidence="1">
    <location>
        <begin position="353"/>
        <end position="367"/>
    </location>
</feature>
<organism evidence="3 4">
    <name type="scientific">Camelina sativa</name>
    <name type="common">False flax</name>
    <name type="synonym">Myagrum sativum</name>
    <dbReference type="NCBI Taxonomy" id="90675"/>
    <lineage>
        <taxon>Eukaryota</taxon>
        <taxon>Viridiplantae</taxon>
        <taxon>Streptophyta</taxon>
        <taxon>Embryophyta</taxon>
        <taxon>Tracheophyta</taxon>
        <taxon>Spermatophyta</taxon>
        <taxon>Magnoliopsida</taxon>
        <taxon>eudicotyledons</taxon>
        <taxon>Gunneridae</taxon>
        <taxon>Pentapetalae</taxon>
        <taxon>rosids</taxon>
        <taxon>malvids</taxon>
        <taxon>Brassicales</taxon>
        <taxon>Brassicaceae</taxon>
        <taxon>Camelineae</taxon>
        <taxon>Camelina</taxon>
    </lineage>
</organism>
<dbReference type="InterPro" id="IPR025558">
    <property type="entry name" value="DUF4283"/>
</dbReference>
<dbReference type="PANTHER" id="PTHR31286">
    <property type="entry name" value="GLYCINE-RICH CELL WALL STRUCTURAL PROTEIN 1.8-LIKE"/>
    <property type="match status" value="1"/>
</dbReference>
<dbReference type="Proteomes" id="UP000694864">
    <property type="component" value="Chromosome 2"/>
</dbReference>
<protein>
    <submittedName>
        <fullName evidence="4">Uncharacterized protein LOC104748652</fullName>
    </submittedName>
</protein>
<dbReference type="RefSeq" id="XP_010468565.1">
    <property type="nucleotide sequence ID" value="XM_010470263.1"/>
</dbReference>
<feature type="domain" description="DUF4283" evidence="2">
    <location>
        <begin position="59"/>
        <end position="138"/>
    </location>
</feature>
<keyword evidence="3" id="KW-1185">Reference proteome</keyword>
<evidence type="ECO:0000313" key="4">
    <source>
        <dbReference type="RefSeq" id="XP_010468565.1"/>
    </source>
</evidence>
<sequence length="394" mass="43276">MSDSMVSPQETSSAMRKESWVSMVQNKKVLRKFDVTINSSERSDSVDIPDEVLDNSTPLWDDFLLGKFLDTAPHVGKVHVILKKIWKQGTEFPKIDVYEVNATTLRFKVSDPILRSRILKCGMWNIAEVSMVISRWSLVTEKEQPEEKSIPLWVHLKKVPLHLFSWEGLSFIASAVGSPVRLHPETVACSNIDVAKVFVNADLSKVPPKSISYSNNGKSFSVDFHYPWLPPRCSSCEKWGHLVARCGVDKSVVMTPPIEVTDQNSVLSSAPVVGTVPLKDVLPLVPSVTVPEKSVTASVVEEGVHSLVDKSVALEEWSVVSPSKMSRSPSKSSAQQSTMPTISASKFAVLSVSEDEEEGEISDEAASDVDGKPLTLDHETKVGVSSEDVSKPHV</sequence>
<proteinExistence type="predicted"/>
<dbReference type="GeneID" id="104748652"/>
<accession>A0ABM0WBE3</accession>